<name>A0A0G0BMJ4_9BACT</name>
<dbReference type="Proteomes" id="UP000034803">
    <property type="component" value="Unassembled WGS sequence"/>
</dbReference>
<proteinExistence type="predicted"/>
<reference evidence="1 2" key="1">
    <citation type="journal article" date="2015" name="Nature">
        <title>rRNA introns, odd ribosomes, and small enigmatic genomes across a large radiation of phyla.</title>
        <authorList>
            <person name="Brown C.T."/>
            <person name="Hug L.A."/>
            <person name="Thomas B.C."/>
            <person name="Sharon I."/>
            <person name="Castelle C.J."/>
            <person name="Singh A."/>
            <person name="Wilkins M.J."/>
            <person name="Williams K.H."/>
            <person name="Banfield J.F."/>
        </authorList>
    </citation>
    <scope>NUCLEOTIDE SEQUENCE [LARGE SCALE GENOMIC DNA]</scope>
</reference>
<evidence type="ECO:0000313" key="2">
    <source>
        <dbReference type="Proteomes" id="UP000034803"/>
    </source>
</evidence>
<dbReference type="AlphaFoldDB" id="A0A0G0BMJ4"/>
<accession>A0A0G0BMJ4</accession>
<comment type="caution">
    <text evidence="1">The sequence shown here is derived from an EMBL/GenBank/DDBJ whole genome shotgun (WGS) entry which is preliminary data.</text>
</comment>
<dbReference type="EMBL" id="LBOI01000001">
    <property type="protein sequence ID" value="KKP32252.1"/>
    <property type="molecule type" value="Genomic_DNA"/>
</dbReference>
<sequence>MMADLPRFEKEFIAETPRQINNRSLENRFGLKATEQGISSAEEILPFLRIQNQVLPSPETPDRGRHRSSWFLSYARYGEKTPQHFSLEDNFSLPVTKEQEKKINDELMDELRLIPDGIKKAAQIPPRLKDLSEKIKDLDGWNLDTLYSLDTMDGWHTFWISLEKNVGDSRMSVTLDITYGCSLDIKIPIENFDESVKEVRAAAKIMSNWLELKYPPNLEYEFSMNQGQVEDDPSRTSSSFPEYFFKTLDYWKSFSGSKQLRGLIGQSNDDAKPILLLENPSLSVASNRIELDWISHGGTVSYSGLIVNTHPDVYETFKRAIRDRRANQNLVEIFPNEDFDDRKWLHMFVNIDPENGATLVEDIASNTGKEELKKLLGLIEGQYGISYGGVIDKSQAEREARRPMFMPIINENAAVIKEKYGSSTARKFRGYAISALVDGSKHAQEKYESYLKLI</sequence>
<protein>
    <submittedName>
        <fullName evidence="1">Uncharacterized protein</fullName>
    </submittedName>
</protein>
<organism evidence="1 2">
    <name type="scientific">Candidatus Woesebacteria bacterium GW2011_GWC2_31_9</name>
    <dbReference type="NCBI Taxonomy" id="1618586"/>
    <lineage>
        <taxon>Bacteria</taxon>
        <taxon>Candidatus Woeseibacteriota</taxon>
    </lineage>
</organism>
<evidence type="ECO:0000313" key="1">
    <source>
        <dbReference type="EMBL" id="KKP32252.1"/>
    </source>
</evidence>
<gene>
    <name evidence="1" type="ORF">UR21_C0001G0048</name>
</gene>